<feature type="domain" description="G" evidence="1">
    <location>
        <begin position="65"/>
        <end position="185"/>
    </location>
</feature>
<evidence type="ECO:0000313" key="2">
    <source>
        <dbReference type="EMBL" id="ADH92559.1"/>
    </source>
</evidence>
<dbReference type="GO" id="GO:0005829">
    <property type="term" value="C:cytosol"/>
    <property type="evidence" value="ECO:0007669"/>
    <property type="project" value="TreeGrafter"/>
</dbReference>
<sequence length="569" mass="62037">MVSDEKRSDVSKRLADVRDLLSSLAFPFPTPSAETGHDAQTDVIHQLDDYILPRYRDLDAPLLAVIGGSTGSGKSTLINAIVREHVAHTSAVRPTTRQPMLMFNPADEAWFTDNRILPELIRTQNAAVTDEPHHHLSLHASESVPTGIALIDSPDIDSFAQENRELAAQLLSAADLWVFVTTAARYADAIPWAMLDDAAERNVVIGVVLNRVPRGQGAEIRPDLVQRLNSRGLGSAPLFMISEQDFDDVGFIHDDDVASLRGWLTAMTRDAGARSAVVRQTLAGAVSRLTVTLTDIHESYGEQVEIIDSLRWDIDDAVDHAMSDIDHALRDGVLLRGEVLARWQDIVGAGTWTRALDNSVGKIRDRISEWFTGKKSPESDAVEAIEEGVHTLLVAQAETAVRQVHTAWQRSGLIESPAPLRSDTERKEEAARIVREWQEELFALVSAEIGGKKATARVLALGVNAIGLALMITVFSATAGLAGGEVAIAGGTAVVAQRVLEAVFGDDAVRRMTKKATESLRERAADFIGEDVDVFRTTLDDLGITVEKHRELAEATTTLRHAYRKESAS</sequence>
<dbReference type="GO" id="GO:0000028">
    <property type="term" value="P:ribosomal small subunit assembly"/>
    <property type="evidence" value="ECO:0007669"/>
    <property type="project" value="TreeGrafter"/>
</dbReference>
<keyword evidence="3" id="KW-1185">Reference proteome</keyword>
<reference evidence="2 3" key="1">
    <citation type="journal article" date="2010" name="Stand. Genomic Sci.">
        <title>Complete genome sequence of Arcanobacterium haemolyticum type strain (11018).</title>
        <authorList>
            <person name="Yasawong M."/>
            <person name="Teshima H."/>
            <person name="Lapidus A."/>
            <person name="Nolan M."/>
            <person name="Lucas S."/>
            <person name="Glavina Del Rio T."/>
            <person name="Tice H."/>
            <person name="Cheng J."/>
            <person name="Bruce D."/>
            <person name="Detter C."/>
            <person name="Tapia R."/>
            <person name="Han C."/>
            <person name="Goodwin L."/>
            <person name="Pitluck S."/>
            <person name="Liolios K."/>
            <person name="Ivanova N."/>
            <person name="Mavromatis K."/>
            <person name="Mikhailova N."/>
            <person name="Pati A."/>
            <person name="Chen A."/>
            <person name="Palaniappan K."/>
            <person name="Land M."/>
            <person name="Hauser L."/>
            <person name="Chang Y."/>
            <person name="Jeffries C."/>
            <person name="Rohde M."/>
            <person name="Sikorski J."/>
            <person name="Pukall R."/>
            <person name="Goker M."/>
            <person name="Woyke T."/>
            <person name="Bristow J."/>
            <person name="Eisen J."/>
            <person name="Markowitz V."/>
            <person name="Hugenholtz P."/>
            <person name="Kyrpides N."/>
            <person name="Klenk H."/>
        </authorList>
    </citation>
    <scope>NUCLEOTIDE SEQUENCE [LARGE SCALE GENOMIC DNA]</scope>
    <source>
        <strain evidence="3">ATCC 9345 / DSM 20595 / CCUG 17215 / LMG 16163 / NBRC 15585 / NCTC 8452 / 11018</strain>
    </source>
</reference>
<organism evidence="2 3">
    <name type="scientific">Arcanobacterium haemolyticum (strain ATCC 9345 / DSM 20595 / CCM 5947 / CCUG 17215 / LMG 16163 / NBRC 15585 / NCTC 8452 / 11018)</name>
    <dbReference type="NCBI Taxonomy" id="644284"/>
    <lineage>
        <taxon>Bacteria</taxon>
        <taxon>Bacillati</taxon>
        <taxon>Actinomycetota</taxon>
        <taxon>Actinomycetes</taxon>
        <taxon>Actinomycetales</taxon>
        <taxon>Actinomycetaceae</taxon>
        <taxon>Arcanobacterium</taxon>
    </lineage>
</organism>
<protein>
    <recommendedName>
        <fullName evidence="1">G domain-containing protein</fullName>
    </recommendedName>
</protein>
<dbReference type="GO" id="GO:0043024">
    <property type="term" value="F:ribosomal small subunit binding"/>
    <property type="evidence" value="ECO:0007669"/>
    <property type="project" value="TreeGrafter"/>
</dbReference>
<dbReference type="Gene3D" id="3.40.50.300">
    <property type="entry name" value="P-loop containing nucleotide triphosphate hydrolases"/>
    <property type="match status" value="1"/>
</dbReference>
<dbReference type="SUPFAM" id="SSF52540">
    <property type="entry name" value="P-loop containing nucleoside triphosphate hydrolases"/>
    <property type="match status" value="1"/>
</dbReference>
<dbReference type="GO" id="GO:0019843">
    <property type="term" value="F:rRNA binding"/>
    <property type="evidence" value="ECO:0007669"/>
    <property type="project" value="TreeGrafter"/>
</dbReference>
<dbReference type="InterPro" id="IPR027417">
    <property type="entry name" value="P-loop_NTPase"/>
</dbReference>
<evidence type="ECO:0000313" key="3">
    <source>
        <dbReference type="Proteomes" id="UP000000376"/>
    </source>
</evidence>
<dbReference type="STRING" id="644284.Arch_0833"/>
<dbReference type="KEGG" id="ahe:Arch_0833"/>
<dbReference type="Proteomes" id="UP000000376">
    <property type="component" value="Chromosome"/>
</dbReference>
<proteinExistence type="predicted"/>
<dbReference type="InterPro" id="IPR005662">
    <property type="entry name" value="GTPase_Era-like"/>
</dbReference>
<name>D7BNR0_ARCHD</name>
<dbReference type="CDD" id="cd00882">
    <property type="entry name" value="Ras_like_GTPase"/>
    <property type="match status" value="1"/>
</dbReference>
<gene>
    <name evidence="2" type="ordered locus">Arch_0833</name>
</gene>
<dbReference type="EMBL" id="CP002045">
    <property type="protein sequence ID" value="ADH92559.1"/>
    <property type="molecule type" value="Genomic_DNA"/>
</dbReference>
<dbReference type="Pfam" id="PF01926">
    <property type="entry name" value="MMR_HSR1"/>
    <property type="match status" value="1"/>
</dbReference>
<dbReference type="PANTHER" id="PTHR42698:SF1">
    <property type="entry name" value="GTPASE ERA, MITOCHONDRIAL"/>
    <property type="match status" value="1"/>
</dbReference>
<dbReference type="PANTHER" id="PTHR42698">
    <property type="entry name" value="GTPASE ERA"/>
    <property type="match status" value="1"/>
</dbReference>
<dbReference type="eggNOG" id="COG0699">
    <property type="taxonomic scope" value="Bacteria"/>
</dbReference>
<dbReference type="AlphaFoldDB" id="D7BNR0"/>
<dbReference type="GO" id="GO:0005525">
    <property type="term" value="F:GTP binding"/>
    <property type="evidence" value="ECO:0007669"/>
    <property type="project" value="InterPro"/>
</dbReference>
<dbReference type="RefSeq" id="WP_013170055.1">
    <property type="nucleotide sequence ID" value="NC_014218.1"/>
</dbReference>
<dbReference type="InterPro" id="IPR006073">
    <property type="entry name" value="GTP-bd"/>
</dbReference>
<dbReference type="OrthoDB" id="207675at2"/>
<accession>D7BNR0</accession>
<dbReference type="HOGENOM" id="CLU_019886_0_0_11"/>
<evidence type="ECO:0000259" key="1">
    <source>
        <dbReference type="Pfam" id="PF01926"/>
    </source>
</evidence>